<keyword evidence="4" id="KW-1185">Reference proteome</keyword>
<evidence type="ECO:0000313" key="3">
    <source>
        <dbReference type="EMBL" id="MPD02700.1"/>
    </source>
</evidence>
<evidence type="ECO:0000256" key="1">
    <source>
        <dbReference type="SAM" id="MobiDB-lite"/>
    </source>
</evidence>
<dbReference type="AlphaFoldDB" id="A0A5B7K6P6"/>
<name>A0A5B7K6P6_PORTR</name>
<sequence>MQLMAIKHWNTCPTCQLQGTQDSPSEKGHSLQPGETDMRHTAGTEEQGTVIFPLCATLRLMSLDCRCFVVVVVIVVVVLVVLLVLRYY</sequence>
<dbReference type="Proteomes" id="UP000324222">
    <property type="component" value="Unassembled WGS sequence"/>
</dbReference>
<keyword evidence="2" id="KW-1133">Transmembrane helix</keyword>
<protein>
    <submittedName>
        <fullName evidence="3">Uncharacterized protein</fullName>
    </submittedName>
</protein>
<dbReference type="EMBL" id="VSRR010132708">
    <property type="protein sequence ID" value="MPD02700.1"/>
    <property type="molecule type" value="Genomic_DNA"/>
</dbReference>
<feature type="region of interest" description="Disordered" evidence="1">
    <location>
        <begin position="16"/>
        <end position="44"/>
    </location>
</feature>
<evidence type="ECO:0000256" key="2">
    <source>
        <dbReference type="SAM" id="Phobius"/>
    </source>
</evidence>
<comment type="caution">
    <text evidence="3">The sequence shown here is derived from an EMBL/GenBank/DDBJ whole genome shotgun (WGS) entry which is preliminary data.</text>
</comment>
<reference evidence="3 4" key="1">
    <citation type="submission" date="2019-05" db="EMBL/GenBank/DDBJ databases">
        <title>Another draft genome of Portunus trituberculatus and its Hox gene families provides insights of decapod evolution.</title>
        <authorList>
            <person name="Jeong J.-H."/>
            <person name="Song I."/>
            <person name="Kim S."/>
            <person name="Choi T."/>
            <person name="Kim D."/>
            <person name="Ryu S."/>
            <person name="Kim W."/>
        </authorList>
    </citation>
    <scope>NUCLEOTIDE SEQUENCE [LARGE SCALE GENOMIC DNA]</scope>
    <source>
        <tissue evidence="3">Muscle</tissue>
    </source>
</reference>
<feature type="transmembrane region" description="Helical" evidence="2">
    <location>
        <begin position="67"/>
        <end position="87"/>
    </location>
</feature>
<keyword evidence="2" id="KW-0472">Membrane</keyword>
<organism evidence="3 4">
    <name type="scientific">Portunus trituberculatus</name>
    <name type="common">Swimming crab</name>
    <name type="synonym">Neptunus trituberculatus</name>
    <dbReference type="NCBI Taxonomy" id="210409"/>
    <lineage>
        <taxon>Eukaryota</taxon>
        <taxon>Metazoa</taxon>
        <taxon>Ecdysozoa</taxon>
        <taxon>Arthropoda</taxon>
        <taxon>Crustacea</taxon>
        <taxon>Multicrustacea</taxon>
        <taxon>Malacostraca</taxon>
        <taxon>Eumalacostraca</taxon>
        <taxon>Eucarida</taxon>
        <taxon>Decapoda</taxon>
        <taxon>Pleocyemata</taxon>
        <taxon>Brachyura</taxon>
        <taxon>Eubrachyura</taxon>
        <taxon>Portunoidea</taxon>
        <taxon>Portunidae</taxon>
        <taxon>Portuninae</taxon>
        <taxon>Portunus</taxon>
    </lineage>
</organism>
<keyword evidence="2" id="KW-0812">Transmembrane</keyword>
<proteinExistence type="predicted"/>
<accession>A0A5B7K6P6</accession>
<evidence type="ECO:0000313" key="4">
    <source>
        <dbReference type="Proteomes" id="UP000324222"/>
    </source>
</evidence>
<gene>
    <name evidence="3" type="ORF">E2C01_098297</name>
</gene>